<dbReference type="Gene3D" id="3.30.1370.120">
    <property type="match status" value="5"/>
</dbReference>
<feature type="signal peptide" evidence="5">
    <location>
        <begin position="1"/>
        <end position="25"/>
    </location>
</feature>
<feature type="compositionally biased region" description="Basic and acidic residues" evidence="4">
    <location>
        <begin position="627"/>
        <end position="639"/>
    </location>
</feature>
<feature type="chain" id="PRO_5022787021" evidence="5">
    <location>
        <begin position="26"/>
        <end position="975"/>
    </location>
</feature>
<keyword evidence="3" id="KW-0472">Membrane</keyword>
<feature type="compositionally biased region" description="Basic and acidic residues" evidence="4">
    <location>
        <begin position="849"/>
        <end position="858"/>
    </location>
</feature>
<protein>
    <submittedName>
        <fullName evidence="7">Bacterial type II/III secretion system short domain protein</fullName>
    </submittedName>
</protein>
<keyword evidence="2 5" id="KW-0732">Signal</keyword>
<gene>
    <name evidence="7" type="ORF">KOR42_27150</name>
</gene>
<comment type="caution">
    <text evidence="7">The sequence shown here is derived from an EMBL/GenBank/DDBJ whole genome shotgun (WGS) entry which is preliminary data.</text>
</comment>
<feature type="region of interest" description="Disordered" evidence="4">
    <location>
        <begin position="933"/>
        <end position="975"/>
    </location>
</feature>
<dbReference type="GO" id="GO:0009306">
    <property type="term" value="P:protein secretion"/>
    <property type="evidence" value="ECO:0007669"/>
    <property type="project" value="TreeGrafter"/>
</dbReference>
<name>A0A5C5WYB1_9PLAN</name>
<dbReference type="Proteomes" id="UP000317243">
    <property type="component" value="Unassembled WGS sequence"/>
</dbReference>
<feature type="compositionally biased region" description="Basic and acidic residues" evidence="4">
    <location>
        <begin position="64"/>
        <end position="78"/>
    </location>
</feature>
<evidence type="ECO:0000256" key="1">
    <source>
        <dbReference type="ARBA" id="ARBA00004370"/>
    </source>
</evidence>
<dbReference type="PANTHER" id="PTHR30332">
    <property type="entry name" value="PROBABLE GENERAL SECRETION PATHWAY PROTEIN D"/>
    <property type="match status" value="1"/>
</dbReference>
<reference evidence="7 8" key="1">
    <citation type="submission" date="2019-02" db="EMBL/GenBank/DDBJ databases">
        <title>Deep-cultivation of Planctomycetes and their phenomic and genomic characterization uncovers novel biology.</title>
        <authorList>
            <person name="Wiegand S."/>
            <person name="Jogler M."/>
            <person name="Boedeker C."/>
            <person name="Pinto D."/>
            <person name="Vollmers J."/>
            <person name="Rivas-Marin E."/>
            <person name="Kohn T."/>
            <person name="Peeters S.H."/>
            <person name="Heuer A."/>
            <person name="Rast P."/>
            <person name="Oberbeckmann S."/>
            <person name="Bunk B."/>
            <person name="Jeske O."/>
            <person name="Meyerdierks A."/>
            <person name="Storesund J.E."/>
            <person name="Kallscheuer N."/>
            <person name="Luecker S."/>
            <person name="Lage O.M."/>
            <person name="Pohl T."/>
            <person name="Merkel B.J."/>
            <person name="Hornburger P."/>
            <person name="Mueller R.-W."/>
            <person name="Bruemmer F."/>
            <person name="Labrenz M."/>
            <person name="Spormann A.M."/>
            <person name="Op Den Camp H."/>
            <person name="Overmann J."/>
            <person name="Amann R."/>
            <person name="Jetten M.S.M."/>
            <person name="Mascher T."/>
            <person name="Medema M.H."/>
            <person name="Devos D.P."/>
            <person name="Kaster A.-K."/>
            <person name="Ovreas L."/>
            <person name="Rohde M."/>
            <person name="Galperin M.Y."/>
            <person name="Jogler C."/>
        </authorList>
    </citation>
    <scope>NUCLEOTIDE SEQUENCE [LARGE SCALE GENOMIC DNA]</scope>
    <source>
        <strain evidence="7 8">KOR42</strain>
    </source>
</reference>
<feature type="region of interest" description="Disordered" evidence="4">
    <location>
        <begin position="823"/>
        <end position="858"/>
    </location>
</feature>
<sequence precursor="true">MRFCSIGLTFGVLLLLAPASSFGQAKPVIVKDGKVIESPGVPPSSAQPANAPSSKTPPGTPNGEKPDQPDKKSEDKGADASSKVIKRTEYEPEPDYEPAELILDPEGKVQFSFHGAKWPVVLNWLAKFSQLNLDWQELPGDFLNLRTQHSYTAEEARDVINRHLLARGYTLLQHGELLTVVKIQNLDPGLVPRVAPEDLLTILPHEFVKVSLPLDWILAEEAVEQLQPMLSQNGKLSAIPTVNRLEAMDAAGNLREIYKLLTEEQRSSQTEKGLVREFRIEHVRAGKVFDSLFAILGIRKPDTAGGGGSLSFGASQQIMRQLQQMQQQMQRNNSPNNSGGKGGPPEEPRLVLNERENSILAHASPDKMEIISQTVKALDVPSPDSSHILQNLDRMRVYHLSTLKPDPLVQILTEVGDLSPSTRVQVDSENNAIIVFGTLADHVTVQSLVDRLDGSSRSFEVIPLRRLRAAEVAGTIQYMFGEEEEEEDQSSKSRYYGFYSSYGQKEEKSKEQRPFKVDADVENNRLLVWANEMEFKEIENLLSKMGEISLGQPNPATARSIDLHSDETARKILERLQNVWEQRRQNPLRIDLPPDAPVEPETEQPELKKEARRKSSSPISFAVSETVRTKPESEPELSAEEKALLQKMRELEAGPPDIRIRQLPDGRLTLESDDTQALDEIEMLISELVPPAPEYKIFQIKYAWPFGIELLLDDFFSGDEDEETILDWWGNSVTMNKQGPERLSSKRKLRIISDDDSRTLLVQNATNEQLALIEDLLEIYDRPETNDPQAVRLTQVFHLEYSQASVVAETIKSVYRDLLSSNDPALQNKNQEGKSPPQQQGFTYIRGGNQDKDDSAAPEEPIKFKGLLSVGIDDLSNTLVISAASGLMSDLAKLVDVLDQAARPDLSVRVVPVNPAMNASVLRDQLNQSFGISAKPSVGVSSTSDRNKSPEKPAGRESKNSGKFNPGEGNAAPAD</sequence>
<dbReference type="AlphaFoldDB" id="A0A5C5WYB1"/>
<feature type="region of interest" description="Disordered" evidence="4">
    <location>
        <begin position="586"/>
        <end position="639"/>
    </location>
</feature>
<organism evidence="7 8">
    <name type="scientific">Thalassoglobus neptunius</name>
    <dbReference type="NCBI Taxonomy" id="1938619"/>
    <lineage>
        <taxon>Bacteria</taxon>
        <taxon>Pseudomonadati</taxon>
        <taxon>Planctomycetota</taxon>
        <taxon>Planctomycetia</taxon>
        <taxon>Planctomycetales</taxon>
        <taxon>Planctomycetaceae</taxon>
        <taxon>Thalassoglobus</taxon>
    </lineage>
</organism>
<evidence type="ECO:0000256" key="4">
    <source>
        <dbReference type="SAM" id="MobiDB-lite"/>
    </source>
</evidence>
<accession>A0A5C5WYB1</accession>
<dbReference type="PANTHER" id="PTHR30332:SF24">
    <property type="entry name" value="SECRETIN GSPD-RELATED"/>
    <property type="match status" value="1"/>
</dbReference>
<dbReference type="InterPro" id="IPR005644">
    <property type="entry name" value="NolW-like"/>
</dbReference>
<keyword evidence="8" id="KW-1185">Reference proteome</keyword>
<feature type="domain" description="NolW-like" evidence="6">
    <location>
        <begin position="395"/>
        <end position="453"/>
    </location>
</feature>
<proteinExistence type="predicted"/>
<evidence type="ECO:0000313" key="8">
    <source>
        <dbReference type="Proteomes" id="UP000317243"/>
    </source>
</evidence>
<dbReference type="EMBL" id="SIHI01000003">
    <property type="protein sequence ID" value="TWT55588.1"/>
    <property type="molecule type" value="Genomic_DNA"/>
</dbReference>
<feature type="compositionally biased region" description="Low complexity" evidence="4">
    <location>
        <begin position="320"/>
        <end position="338"/>
    </location>
</feature>
<dbReference type="InterPro" id="IPR050810">
    <property type="entry name" value="Bact_Secretion_Sys_Channel"/>
</dbReference>
<dbReference type="GO" id="GO:0015627">
    <property type="term" value="C:type II protein secretion system complex"/>
    <property type="evidence" value="ECO:0007669"/>
    <property type="project" value="TreeGrafter"/>
</dbReference>
<feature type="compositionally biased region" description="Low complexity" evidence="4">
    <location>
        <begin position="43"/>
        <end position="54"/>
    </location>
</feature>
<dbReference type="RefSeq" id="WP_146510237.1">
    <property type="nucleotide sequence ID" value="NZ_SIHI01000003.1"/>
</dbReference>
<dbReference type="Pfam" id="PF03958">
    <property type="entry name" value="Secretin_N"/>
    <property type="match status" value="1"/>
</dbReference>
<dbReference type="OrthoDB" id="224387at2"/>
<comment type="subcellular location">
    <subcellularLocation>
        <location evidence="1">Membrane</location>
    </subcellularLocation>
</comment>
<dbReference type="GO" id="GO:0016020">
    <property type="term" value="C:membrane"/>
    <property type="evidence" value="ECO:0007669"/>
    <property type="project" value="UniProtKB-SubCell"/>
</dbReference>
<evidence type="ECO:0000259" key="6">
    <source>
        <dbReference type="Pfam" id="PF03958"/>
    </source>
</evidence>
<feature type="compositionally biased region" description="Basic and acidic residues" evidence="4">
    <location>
        <begin position="945"/>
        <end position="960"/>
    </location>
</feature>
<feature type="region of interest" description="Disordered" evidence="4">
    <location>
        <begin position="37"/>
        <end position="92"/>
    </location>
</feature>
<feature type="region of interest" description="Disordered" evidence="4">
    <location>
        <begin position="320"/>
        <end position="349"/>
    </location>
</feature>
<evidence type="ECO:0000256" key="2">
    <source>
        <dbReference type="ARBA" id="ARBA00022729"/>
    </source>
</evidence>
<evidence type="ECO:0000256" key="3">
    <source>
        <dbReference type="ARBA" id="ARBA00023136"/>
    </source>
</evidence>
<dbReference type="InterPro" id="IPR038591">
    <property type="entry name" value="NolW-like_sf"/>
</dbReference>
<evidence type="ECO:0000256" key="5">
    <source>
        <dbReference type="SAM" id="SignalP"/>
    </source>
</evidence>
<evidence type="ECO:0000313" key="7">
    <source>
        <dbReference type="EMBL" id="TWT55588.1"/>
    </source>
</evidence>